<keyword evidence="3" id="KW-1185">Reference proteome</keyword>
<gene>
    <name evidence="2" type="ORF">SAMN02745781_00537</name>
</gene>
<dbReference type="Proteomes" id="UP000184159">
    <property type="component" value="Unassembled WGS sequence"/>
</dbReference>
<evidence type="ECO:0000313" key="3">
    <source>
        <dbReference type="Proteomes" id="UP000184159"/>
    </source>
</evidence>
<reference evidence="3" key="1">
    <citation type="submission" date="2016-11" db="EMBL/GenBank/DDBJ databases">
        <authorList>
            <person name="Varghese N."/>
            <person name="Submissions S."/>
        </authorList>
    </citation>
    <scope>NUCLEOTIDE SEQUENCE [LARGE SCALE GENOMIC DNA]</scope>
    <source>
        <strain evidence="3">DSM 21264</strain>
    </source>
</reference>
<proteinExistence type="predicted"/>
<name>A0A1M4UR61_VIBGA</name>
<keyword evidence="1" id="KW-1133">Transmembrane helix</keyword>
<feature type="transmembrane region" description="Helical" evidence="1">
    <location>
        <begin position="31"/>
        <end position="57"/>
    </location>
</feature>
<dbReference type="EMBL" id="FQUH01000002">
    <property type="protein sequence ID" value="SHE59090.1"/>
    <property type="molecule type" value="Genomic_DNA"/>
</dbReference>
<dbReference type="RefSeq" id="WP_072955270.1">
    <property type="nucleotide sequence ID" value="NZ_FQUH01000002.1"/>
</dbReference>
<keyword evidence="1" id="KW-0472">Membrane</keyword>
<protein>
    <recommendedName>
        <fullName evidence="4">LITAF-like zinc ribbon domain-containing protein</fullName>
    </recommendedName>
</protein>
<sequence>MATYIEEQLKYCKKCGETTKHFRNNSKSSGFMLLVHLVLTVATTGVWLVLVIVWKILNTKIGGWKCSECGS</sequence>
<accession>A0A1M4UR61</accession>
<evidence type="ECO:0000256" key="1">
    <source>
        <dbReference type="SAM" id="Phobius"/>
    </source>
</evidence>
<evidence type="ECO:0008006" key="4">
    <source>
        <dbReference type="Google" id="ProtNLM"/>
    </source>
</evidence>
<keyword evidence="1" id="KW-0812">Transmembrane</keyword>
<dbReference type="AlphaFoldDB" id="A0A1M4UR61"/>
<organism evidence="2 3">
    <name type="scientific">Vibrio gazogenes DSM 21264 = NBRC 103151</name>
    <dbReference type="NCBI Taxonomy" id="1123492"/>
    <lineage>
        <taxon>Bacteria</taxon>
        <taxon>Pseudomonadati</taxon>
        <taxon>Pseudomonadota</taxon>
        <taxon>Gammaproteobacteria</taxon>
        <taxon>Vibrionales</taxon>
        <taxon>Vibrionaceae</taxon>
        <taxon>Vibrio</taxon>
    </lineage>
</organism>
<evidence type="ECO:0000313" key="2">
    <source>
        <dbReference type="EMBL" id="SHE59090.1"/>
    </source>
</evidence>